<protein>
    <recommendedName>
        <fullName evidence="4">2-amino-4-hydroxy-6-hydroxymethyldihydropteridine pyrophosphokinase</fullName>
        <ecNumber evidence="3">2.7.6.3</ecNumber>
    </recommendedName>
    <alternativeName>
        <fullName evidence="11">6-hydroxymethyl-7,8-dihydropterin pyrophosphokinase</fullName>
    </alternativeName>
    <alternativeName>
        <fullName evidence="12">7,8-dihydro-6-hydroxymethylpterin-pyrophosphokinase</fullName>
    </alternativeName>
</protein>
<dbReference type="eggNOG" id="COG0801">
    <property type="taxonomic scope" value="Bacteria"/>
</dbReference>
<evidence type="ECO:0000256" key="1">
    <source>
        <dbReference type="ARBA" id="ARBA00005051"/>
    </source>
</evidence>
<dbReference type="PANTHER" id="PTHR43071:SF1">
    <property type="entry name" value="2-AMINO-4-HYDROXY-6-HYDROXYMETHYLDIHYDROPTERIDINE PYROPHOSPHOKINASE"/>
    <property type="match status" value="1"/>
</dbReference>
<evidence type="ECO:0000256" key="12">
    <source>
        <dbReference type="ARBA" id="ARBA00033413"/>
    </source>
</evidence>
<dbReference type="Pfam" id="PF01288">
    <property type="entry name" value="HPPK"/>
    <property type="match status" value="1"/>
</dbReference>
<evidence type="ECO:0000256" key="4">
    <source>
        <dbReference type="ARBA" id="ARBA00016218"/>
    </source>
</evidence>
<sequence length="194" mass="20754">MIGQIALIALGSNDGSFRGDVAENVAWAIERVGALAHGAVRVSPFYATPAYPAGAGPDFVNAAMAFATDLDAFALLAQLHTIEAEAGRIRRVRWGQRSLDLDLIALGNQVLPDAATQGHWRNLPADVQALAAPESLILPHPRLQDRSFVLVPLADVAADWRHPLLGLSVVEMLDRLSDADRAGVVRLEQRSAKG</sequence>
<dbReference type="UniPathway" id="UPA00077">
    <property type="reaction ID" value="UER00155"/>
</dbReference>
<keyword evidence="15" id="KW-1185">Reference proteome</keyword>
<dbReference type="GO" id="GO:0003848">
    <property type="term" value="F:2-amino-4-hydroxy-6-hydroxymethyldihydropteridine diphosphokinase activity"/>
    <property type="evidence" value="ECO:0007669"/>
    <property type="project" value="UniProtKB-EC"/>
</dbReference>
<comment type="pathway">
    <text evidence="1">Cofactor biosynthesis; tetrahydrofolate biosynthesis; 2-amino-4-hydroxy-6-hydroxymethyl-7,8-dihydropteridine diphosphate from 7,8-dihydroneopterin triphosphate: step 4/4.</text>
</comment>
<dbReference type="STRING" id="314232.SKA53_13068"/>
<keyword evidence="9" id="KW-0289">Folate biosynthesis</keyword>
<dbReference type="GO" id="GO:0016301">
    <property type="term" value="F:kinase activity"/>
    <property type="evidence" value="ECO:0007669"/>
    <property type="project" value="UniProtKB-KW"/>
</dbReference>
<dbReference type="HOGENOM" id="CLU_097916_3_2_5"/>
<evidence type="ECO:0000256" key="6">
    <source>
        <dbReference type="ARBA" id="ARBA00022741"/>
    </source>
</evidence>
<dbReference type="Gene3D" id="3.30.70.560">
    <property type="entry name" value="7,8-Dihydro-6-hydroxymethylpterin-pyrophosphokinase HPPK"/>
    <property type="match status" value="1"/>
</dbReference>
<keyword evidence="8" id="KW-0067">ATP-binding</keyword>
<evidence type="ECO:0000256" key="9">
    <source>
        <dbReference type="ARBA" id="ARBA00022909"/>
    </source>
</evidence>
<evidence type="ECO:0000256" key="5">
    <source>
        <dbReference type="ARBA" id="ARBA00022679"/>
    </source>
</evidence>
<name>A3V338_9RHOB</name>
<dbReference type="NCBIfam" id="TIGR01498">
    <property type="entry name" value="folK"/>
    <property type="match status" value="1"/>
</dbReference>
<organism evidence="14 15">
    <name type="scientific">Yoonia vestfoldensis SKA53</name>
    <dbReference type="NCBI Taxonomy" id="314232"/>
    <lineage>
        <taxon>Bacteria</taxon>
        <taxon>Pseudomonadati</taxon>
        <taxon>Pseudomonadota</taxon>
        <taxon>Alphaproteobacteria</taxon>
        <taxon>Rhodobacterales</taxon>
        <taxon>Paracoccaceae</taxon>
        <taxon>Yoonia</taxon>
    </lineage>
</organism>
<comment type="similarity">
    <text evidence="2">Belongs to the HPPK family.</text>
</comment>
<comment type="caution">
    <text evidence="14">The sequence shown here is derived from an EMBL/GenBank/DDBJ whole genome shotgun (WGS) entry which is preliminary data.</text>
</comment>
<accession>A3V338</accession>
<evidence type="ECO:0000256" key="11">
    <source>
        <dbReference type="ARBA" id="ARBA00029766"/>
    </source>
</evidence>
<evidence type="ECO:0000313" key="15">
    <source>
        <dbReference type="Proteomes" id="UP000004507"/>
    </source>
</evidence>
<comment type="function">
    <text evidence="10">Catalyzes the transfer of pyrophosphate from adenosine triphosphate (ATP) to 6-hydroxymethyl-7,8-dihydropterin, an enzymatic step in folate biosynthesis pathway.</text>
</comment>
<dbReference type="InterPro" id="IPR000550">
    <property type="entry name" value="Hppk"/>
</dbReference>
<keyword evidence="5" id="KW-0808">Transferase</keyword>
<dbReference type="OrthoDB" id="9808041at2"/>
<evidence type="ECO:0000259" key="13">
    <source>
        <dbReference type="Pfam" id="PF01288"/>
    </source>
</evidence>
<evidence type="ECO:0000256" key="7">
    <source>
        <dbReference type="ARBA" id="ARBA00022777"/>
    </source>
</evidence>
<evidence type="ECO:0000256" key="3">
    <source>
        <dbReference type="ARBA" id="ARBA00013253"/>
    </source>
</evidence>
<dbReference type="Proteomes" id="UP000004507">
    <property type="component" value="Unassembled WGS sequence"/>
</dbReference>
<dbReference type="PANTHER" id="PTHR43071">
    <property type="entry name" value="2-AMINO-4-HYDROXY-6-HYDROXYMETHYLDIHYDROPTERIDINE PYROPHOSPHOKINASE"/>
    <property type="match status" value="1"/>
</dbReference>
<dbReference type="EC" id="2.7.6.3" evidence="3"/>
<gene>
    <name evidence="14" type="ORF">SKA53_13068</name>
</gene>
<dbReference type="GO" id="GO:0005524">
    <property type="term" value="F:ATP binding"/>
    <property type="evidence" value="ECO:0007669"/>
    <property type="project" value="UniProtKB-KW"/>
</dbReference>
<reference evidence="14 15" key="1">
    <citation type="submission" date="2006-01" db="EMBL/GenBank/DDBJ databases">
        <authorList>
            <person name="Hagstrom A."/>
            <person name="Ferriera S."/>
            <person name="Johnson J."/>
            <person name="Kravitz S."/>
            <person name="Halpern A."/>
            <person name="Remington K."/>
            <person name="Beeson K."/>
            <person name="Tran B."/>
            <person name="Rogers Y.-H."/>
            <person name="Friedman R."/>
            <person name="Venter J.C."/>
        </authorList>
    </citation>
    <scope>NUCLEOTIDE SEQUENCE [LARGE SCALE GENOMIC DNA]</scope>
    <source>
        <strain evidence="14 15">SKA53</strain>
    </source>
</reference>
<evidence type="ECO:0000256" key="2">
    <source>
        <dbReference type="ARBA" id="ARBA00005810"/>
    </source>
</evidence>
<dbReference type="GO" id="GO:0046656">
    <property type="term" value="P:folic acid biosynthetic process"/>
    <property type="evidence" value="ECO:0007669"/>
    <property type="project" value="UniProtKB-KW"/>
</dbReference>
<dbReference type="InterPro" id="IPR035907">
    <property type="entry name" value="Hppk_sf"/>
</dbReference>
<proteinExistence type="inferred from homology"/>
<dbReference type="AlphaFoldDB" id="A3V338"/>
<dbReference type="RefSeq" id="WP_007206555.1">
    <property type="nucleotide sequence ID" value="NZ_CH672414.1"/>
</dbReference>
<evidence type="ECO:0000256" key="8">
    <source>
        <dbReference type="ARBA" id="ARBA00022840"/>
    </source>
</evidence>
<evidence type="ECO:0000256" key="10">
    <source>
        <dbReference type="ARBA" id="ARBA00029409"/>
    </source>
</evidence>
<dbReference type="EMBL" id="AAMS01000002">
    <property type="protein sequence ID" value="EAQ07769.1"/>
    <property type="molecule type" value="Genomic_DNA"/>
</dbReference>
<dbReference type="SUPFAM" id="SSF55083">
    <property type="entry name" value="6-hydroxymethyl-7,8-dihydropterin pyrophosphokinase, HPPK"/>
    <property type="match status" value="1"/>
</dbReference>
<dbReference type="GO" id="GO:0046654">
    <property type="term" value="P:tetrahydrofolate biosynthetic process"/>
    <property type="evidence" value="ECO:0007669"/>
    <property type="project" value="UniProtKB-UniPathway"/>
</dbReference>
<dbReference type="CDD" id="cd00483">
    <property type="entry name" value="HPPK"/>
    <property type="match status" value="1"/>
</dbReference>
<feature type="domain" description="7,8-dihydro-6-hydroxymethylpterin-pyrophosphokinase" evidence="13">
    <location>
        <begin position="8"/>
        <end position="157"/>
    </location>
</feature>
<keyword evidence="7 14" id="KW-0418">Kinase</keyword>
<keyword evidence="6" id="KW-0547">Nucleotide-binding</keyword>
<evidence type="ECO:0000313" key="14">
    <source>
        <dbReference type="EMBL" id="EAQ07769.1"/>
    </source>
</evidence>